<dbReference type="EMBL" id="MCGG01000027">
    <property type="protein sequence ID" value="OEJ66924.1"/>
    <property type="molecule type" value="Genomic_DNA"/>
</dbReference>
<sequence>MLSYQHAYHAGCPADVHKHAALARLLIRLTAQDDPLTLIETHAGRGLYSLTAAEAKKTGEAIQGIVRLLADGKLPPTHPLAKVIKATRAKHGPAAYPGSPLLAHSLLRPQDRLHLMELHPQEHAALENLLGHEPNVFIQFRDGFEAAYELAPPTPVRGLALIDPSYEIKTDYALTADFTIDLNAKWPEGIIMVWYPLLKAGNHEVLVKTLERANLKGFHRREILFAKPKDVRGMFGSGLILVNLPPAFASAVDAFEWPYPV</sequence>
<dbReference type="Pfam" id="PF04378">
    <property type="entry name" value="RsmJ"/>
    <property type="match status" value="1"/>
</dbReference>
<keyword evidence="1" id="KW-0489">Methyltransferase</keyword>
<feature type="binding site" evidence="1">
    <location>
        <position position="163"/>
    </location>
    <ligand>
        <name>S-adenosyl-L-methionine</name>
        <dbReference type="ChEBI" id="CHEBI:59789"/>
    </ligand>
</feature>
<dbReference type="HAMAP" id="MF_00934">
    <property type="entry name" value="23SrRNA_methyltr_J"/>
    <property type="match status" value="1"/>
</dbReference>
<feature type="binding site" evidence="1">
    <location>
        <position position="42"/>
    </location>
    <ligand>
        <name>S-adenosyl-L-methionine</name>
        <dbReference type="ChEBI" id="CHEBI:59789"/>
    </ligand>
</feature>
<feature type="binding site" evidence="1">
    <location>
        <position position="99"/>
    </location>
    <ligand>
        <name>S-adenosyl-L-methionine</name>
        <dbReference type="ChEBI" id="CHEBI:59789"/>
    </ligand>
</feature>
<dbReference type="Gene3D" id="3.40.50.150">
    <property type="entry name" value="Vaccinia Virus protein VP39"/>
    <property type="match status" value="1"/>
</dbReference>
<feature type="binding site" evidence="1">
    <location>
        <position position="117"/>
    </location>
    <ligand>
        <name>S-adenosyl-L-methionine</name>
        <dbReference type="ChEBI" id="CHEBI:59789"/>
    </ligand>
</feature>
<keyword evidence="1" id="KW-0949">S-adenosyl-L-methionine</keyword>
<evidence type="ECO:0000313" key="2">
    <source>
        <dbReference type="EMBL" id="OEJ66924.1"/>
    </source>
</evidence>
<reference evidence="3" key="1">
    <citation type="submission" date="2016-07" db="EMBL/GenBank/DDBJ databases">
        <authorList>
            <person name="Florea S."/>
            <person name="Webb J.S."/>
            <person name="Jaromczyk J."/>
            <person name="Schardl C.L."/>
        </authorList>
    </citation>
    <scope>NUCLEOTIDE SEQUENCE [LARGE SCALE GENOMIC DNA]</scope>
    <source>
        <strain evidence="3">MV-1</strain>
    </source>
</reference>
<feature type="active site" description="Proton acceptor" evidence="1">
    <location>
        <position position="163"/>
    </location>
</feature>
<gene>
    <name evidence="1" type="primary">rlmJ</name>
    <name evidence="2" type="ORF">BEN30_11050</name>
</gene>
<feature type="site" description="Interaction with substrate rRNA" evidence="1">
    <location>
        <position position="4"/>
    </location>
</feature>
<dbReference type="InterPro" id="IPR029063">
    <property type="entry name" value="SAM-dependent_MTases_sf"/>
</dbReference>
<dbReference type="AlphaFoldDB" id="A0A1E5Q7I7"/>
<dbReference type="RefSeq" id="WP_069958130.1">
    <property type="nucleotide sequence ID" value="NZ_MCGG01000027.1"/>
</dbReference>
<dbReference type="GO" id="GO:0070475">
    <property type="term" value="P:rRNA base methylation"/>
    <property type="evidence" value="ECO:0007669"/>
    <property type="project" value="UniProtKB-UniRule"/>
</dbReference>
<dbReference type="PANTHER" id="PTHR37426">
    <property type="entry name" value="RIBOSOMAL RNA LARGE SUBUNIT METHYLTRANSFERASE J"/>
    <property type="match status" value="1"/>
</dbReference>
<comment type="function">
    <text evidence="1">Specifically methylates the adenine in position 2030 of 23S rRNA.</text>
</comment>
<feature type="binding site" evidence="1">
    <location>
        <begin position="142"/>
        <end position="143"/>
    </location>
    <ligand>
        <name>S-adenosyl-L-methionine</name>
        <dbReference type="ChEBI" id="CHEBI:59789"/>
    </ligand>
</feature>
<name>A0A1E5Q7I7_9PROT</name>
<dbReference type="GO" id="GO:0003723">
    <property type="term" value="F:RNA binding"/>
    <property type="evidence" value="ECO:0007669"/>
    <property type="project" value="UniProtKB-UniRule"/>
</dbReference>
<keyword evidence="3" id="KW-1185">Reference proteome</keyword>
<dbReference type="GO" id="GO:0036307">
    <property type="term" value="F:23S rRNA (adenine(2030)-N(6))-methyltransferase activity"/>
    <property type="evidence" value="ECO:0007669"/>
    <property type="project" value="UniProtKB-UniRule"/>
</dbReference>
<protein>
    <recommendedName>
        <fullName evidence="1">Ribosomal RNA large subunit methyltransferase J</fullName>
        <ecNumber evidence="1">2.1.1.266</ecNumber>
    </recommendedName>
    <alternativeName>
        <fullName evidence="1">23S rRNA (adenine(2030)-N6)-methyltransferase</fullName>
    </alternativeName>
    <alternativeName>
        <fullName evidence="1">23S rRNA m6A2030 methyltransferase</fullName>
    </alternativeName>
</protein>
<keyword evidence="1" id="KW-0808">Transferase</keyword>
<feature type="binding site" evidence="1">
    <location>
        <position position="19"/>
    </location>
    <ligand>
        <name>S-adenosyl-L-methionine</name>
        <dbReference type="ChEBI" id="CHEBI:59789"/>
    </ligand>
</feature>
<dbReference type="SUPFAM" id="SSF53335">
    <property type="entry name" value="S-adenosyl-L-methionine-dependent methyltransferases"/>
    <property type="match status" value="1"/>
</dbReference>
<evidence type="ECO:0000313" key="3">
    <source>
        <dbReference type="Proteomes" id="UP000095347"/>
    </source>
</evidence>
<evidence type="ECO:0000256" key="1">
    <source>
        <dbReference type="HAMAP-Rule" id="MF_00934"/>
    </source>
</evidence>
<accession>A0A1E5Q7I7</accession>
<comment type="similarity">
    <text evidence="1">Belongs to the RlmJ family.</text>
</comment>
<dbReference type="Proteomes" id="UP000095347">
    <property type="component" value="Unassembled WGS sequence"/>
</dbReference>
<comment type="catalytic activity">
    <reaction evidence="1">
        <text>adenosine(2030) in 23S rRNA + S-adenosyl-L-methionine = N(6)-methyladenosine(2030) in 23S rRNA + S-adenosyl-L-homocysteine + H(+)</text>
        <dbReference type="Rhea" id="RHEA:43736"/>
        <dbReference type="Rhea" id="RHEA-COMP:10668"/>
        <dbReference type="Rhea" id="RHEA-COMP:10669"/>
        <dbReference type="ChEBI" id="CHEBI:15378"/>
        <dbReference type="ChEBI" id="CHEBI:57856"/>
        <dbReference type="ChEBI" id="CHEBI:59789"/>
        <dbReference type="ChEBI" id="CHEBI:74411"/>
        <dbReference type="ChEBI" id="CHEBI:74449"/>
        <dbReference type="EC" id="2.1.1.266"/>
    </reaction>
</comment>
<dbReference type="GO" id="GO:0005829">
    <property type="term" value="C:cytosol"/>
    <property type="evidence" value="ECO:0007669"/>
    <property type="project" value="TreeGrafter"/>
</dbReference>
<comment type="subunit">
    <text evidence="1">Monomer.</text>
</comment>
<keyword evidence="1" id="KW-0694">RNA-binding</keyword>
<comment type="caution">
    <text evidence="2">The sequence shown here is derived from an EMBL/GenBank/DDBJ whole genome shotgun (WGS) entry which is preliminary data.</text>
</comment>
<dbReference type="InterPro" id="IPR007473">
    <property type="entry name" value="RlmJ"/>
</dbReference>
<organism evidence="2 3">
    <name type="scientific">Magnetovibrio blakemorei</name>
    <dbReference type="NCBI Taxonomy" id="28181"/>
    <lineage>
        <taxon>Bacteria</taxon>
        <taxon>Pseudomonadati</taxon>
        <taxon>Pseudomonadota</taxon>
        <taxon>Alphaproteobacteria</taxon>
        <taxon>Rhodospirillales</taxon>
        <taxon>Magnetovibrionaceae</taxon>
        <taxon>Magnetovibrio</taxon>
    </lineage>
</organism>
<dbReference type="PANTHER" id="PTHR37426:SF1">
    <property type="entry name" value="RIBOSOMAL RNA LARGE SUBUNIT METHYLTRANSFERASE J"/>
    <property type="match status" value="1"/>
</dbReference>
<dbReference type="OrthoDB" id="9791274at2"/>
<proteinExistence type="inferred from homology"/>
<keyword evidence="1" id="KW-0698">rRNA processing</keyword>
<dbReference type="STRING" id="28181.BEN30_11050"/>
<dbReference type="EC" id="2.1.1.266" evidence="1"/>